<proteinExistence type="predicted"/>
<comment type="caution">
    <text evidence="3">The sequence shown here is derived from an EMBL/GenBank/DDBJ whole genome shotgun (WGS) entry which is preliminary data.</text>
</comment>
<gene>
    <name evidence="3" type="ORF">BRYFOR_05767</name>
</gene>
<evidence type="ECO:0000313" key="4">
    <source>
        <dbReference type="Proteomes" id="UP000005561"/>
    </source>
</evidence>
<feature type="domain" description="Cupin type-2" evidence="2">
    <location>
        <begin position="22"/>
        <end position="78"/>
    </location>
</feature>
<dbReference type="InterPro" id="IPR013096">
    <property type="entry name" value="Cupin_2"/>
</dbReference>
<dbReference type="EMBL" id="ACCL02000003">
    <property type="protein sequence ID" value="EET62104.1"/>
    <property type="molecule type" value="Genomic_DNA"/>
</dbReference>
<dbReference type="STRING" id="168384.SAMN05660368_01255"/>
<dbReference type="AlphaFoldDB" id="C6LAX3"/>
<dbReference type="InterPro" id="IPR014710">
    <property type="entry name" value="RmlC-like_jellyroll"/>
</dbReference>
<feature type="compositionally biased region" description="Basic and acidic residues" evidence="1">
    <location>
        <begin position="105"/>
        <end position="120"/>
    </location>
</feature>
<sequence length="120" mass="14128">MLYENKEGSFYIYCETSPLQYPLHLHQYIELVHVVRGTLDMQIGTEKYRINAGELAVIFPNVLHDYHTLSGPEETQLLIINCYMRLLPWHQKPLMNMLPTPPHSRRADSRRRAVRREAPV</sequence>
<dbReference type="Pfam" id="PF07883">
    <property type="entry name" value="Cupin_2"/>
    <property type="match status" value="1"/>
</dbReference>
<feature type="region of interest" description="Disordered" evidence="1">
    <location>
        <begin position="98"/>
        <end position="120"/>
    </location>
</feature>
<evidence type="ECO:0000256" key="1">
    <source>
        <dbReference type="SAM" id="MobiDB-lite"/>
    </source>
</evidence>
<dbReference type="RefSeq" id="WP_006860565.1">
    <property type="nucleotide sequence ID" value="NZ_ACCL02000003.1"/>
</dbReference>
<reference evidence="3" key="1">
    <citation type="submission" date="2009-07" db="EMBL/GenBank/DDBJ databases">
        <authorList>
            <person name="Weinstock G."/>
            <person name="Sodergren E."/>
            <person name="Clifton S."/>
            <person name="Fulton L."/>
            <person name="Fulton B."/>
            <person name="Courtney L."/>
            <person name="Fronick C."/>
            <person name="Harrison M."/>
            <person name="Strong C."/>
            <person name="Farmer C."/>
            <person name="Delahaunty K."/>
            <person name="Markovic C."/>
            <person name="Hall O."/>
            <person name="Minx P."/>
            <person name="Tomlinson C."/>
            <person name="Mitreva M."/>
            <person name="Nelson J."/>
            <person name="Hou S."/>
            <person name="Wollam A."/>
            <person name="Pepin K.H."/>
            <person name="Johnson M."/>
            <person name="Bhonagiri V."/>
            <person name="Nash W.E."/>
            <person name="Warren W."/>
            <person name="Chinwalla A."/>
            <person name="Mardis E.R."/>
            <person name="Wilson R.K."/>
        </authorList>
    </citation>
    <scope>NUCLEOTIDE SEQUENCE [LARGE SCALE GENOMIC DNA]</scope>
    <source>
        <strain evidence="3">DSM 14469</strain>
    </source>
</reference>
<evidence type="ECO:0000313" key="3">
    <source>
        <dbReference type="EMBL" id="EET62104.1"/>
    </source>
</evidence>
<dbReference type="OrthoDB" id="1975037at2"/>
<protein>
    <submittedName>
        <fullName evidence="3">Cupin domain protein</fullName>
    </submittedName>
</protein>
<organism evidence="3 4">
    <name type="scientific">Marvinbryantia formatexigens DSM 14469</name>
    <dbReference type="NCBI Taxonomy" id="478749"/>
    <lineage>
        <taxon>Bacteria</taxon>
        <taxon>Bacillati</taxon>
        <taxon>Bacillota</taxon>
        <taxon>Clostridia</taxon>
        <taxon>Lachnospirales</taxon>
        <taxon>Lachnospiraceae</taxon>
        <taxon>Marvinbryantia</taxon>
    </lineage>
</organism>
<dbReference type="Gene3D" id="2.60.120.10">
    <property type="entry name" value="Jelly Rolls"/>
    <property type="match status" value="1"/>
</dbReference>
<keyword evidence="4" id="KW-1185">Reference proteome</keyword>
<name>C6LAX3_9FIRM</name>
<dbReference type="Proteomes" id="UP000005561">
    <property type="component" value="Unassembled WGS sequence"/>
</dbReference>
<dbReference type="SUPFAM" id="SSF51182">
    <property type="entry name" value="RmlC-like cupins"/>
    <property type="match status" value="1"/>
</dbReference>
<evidence type="ECO:0000259" key="2">
    <source>
        <dbReference type="Pfam" id="PF07883"/>
    </source>
</evidence>
<accession>C6LAX3</accession>
<dbReference type="InterPro" id="IPR011051">
    <property type="entry name" value="RmlC_Cupin_sf"/>
</dbReference>